<evidence type="ECO:0000313" key="1">
    <source>
        <dbReference type="EMBL" id="KAI4346749.1"/>
    </source>
</evidence>
<comment type="caution">
    <text evidence="1">The sequence shown here is derived from an EMBL/GenBank/DDBJ whole genome shotgun (WGS) entry which is preliminary data.</text>
</comment>
<protein>
    <submittedName>
        <fullName evidence="1">Uncharacterized protein</fullName>
    </submittedName>
</protein>
<accession>A0ACB9PFN7</accession>
<keyword evidence="2" id="KW-1185">Reference proteome</keyword>
<sequence>MLTFQSQFHKPASCLYKVGYWPFPHGLNVGLATETSIYRTLTHSLNTVSMPQEKVSQKDLLIGSTRFDKLPLAQDMVPSFESGFGEEEEDGDDDDDNDEYIQEGEDGDTSFASKLKLPPCGEVVDDKYQDMVHSAESGFCKEEEEDDDDVDDNDEYIQGREDGHASFVSKLKLPPWGEVVDDKCQDSMPTDTPLSTLEETELMGRHGALILEETDEGILSNRILVLSRTNKVRSALEYFKSMETSGLCPSRHACNSLIFCLLRNGWFDDGLKVFDFARRRKITTGHSYSLILKALAKAQRCNLALNLFWELESESDTEKDFDAVVYNTMISICGEVHNWIEVERIWRKMKVNECVGTRVTYCLLVSSFVRCGQSELALDAYHEMVQNGFKPGNDTLQALISTCTREGKWDAALQVFQEMLKGELKPNLIACNAMINSLGKAGELKLAFQVYRIMKSLGHKPDAYTFNSLLGALNKASRHHDALQFFEKIERNETSQLNIHLYNTVLVSCSKLGFWERALQILWQMEASGLPPLTVSYNLVISACEVARKPKIAFEVYKHMIDQKCNPDTFTYLSLIRCCIWGSLWEELEEVLKLVSPNASLYNAAVQGLCLRREIGLAKKLYQRMREIGLQPNGKTRALMLKNLSKIRVRRK</sequence>
<proteinExistence type="predicted"/>
<evidence type="ECO:0000313" key="2">
    <source>
        <dbReference type="Proteomes" id="UP000828941"/>
    </source>
</evidence>
<name>A0ACB9PFN7_BAUVA</name>
<organism evidence="1 2">
    <name type="scientific">Bauhinia variegata</name>
    <name type="common">Purple orchid tree</name>
    <name type="synonym">Phanera variegata</name>
    <dbReference type="NCBI Taxonomy" id="167791"/>
    <lineage>
        <taxon>Eukaryota</taxon>
        <taxon>Viridiplantae</taxon>
        <taxon>Streptophyta</taxon>
        <taxon>Embryophyta</taxon>
        <taxon>Tracheophyta</taxon>
        <taxon>Spermatophyta</taxon>
        <taxon>Magnoliopsida</taxon>
        <taxon>eudicotyledons</taxon>
        <taxon>Gunneridae</taxon>
        <taxon>Pentapetalae</taxon>
        <taxon>rosids</taxon>
        <taxon>fabids</taxon>
        <taxon>Fabales</taxon>
        <taxon>Fabaceae</taxon>
        <taxon>Cercidoideae</taxon>
        <taxon>Cercideae</taxon>
        <taxon>Bauhiniinae</taxon>
        <taxon>Bauhinia</taxon>
    </lineage>
</organism>
<dbReference type="EMBL" id="CM039429">
    <property type="protein sequence ID" value="KAI4346749.1"/>
    <property type="molecule type" value="Genomic_DNA"/>
</dbReference>
<gene>
    <name evidence="1" type="ORF">L6164_007619</name>
</gene>
<reference evidence="1 2" key="1">
    <citation type="journal article" date="2022" name="DNA Res.">
        <title>Chromosomal-level genome assembly of the orchid tree Bauhinia variegata (Leguminosae; Cercidoideae) supports the allotetraploid origin hypothesis of Bauhinia.</title>
        <authorList>
            <person name="Zhong Y."/>
            <person name="Chen Y."/>
            <person name="Zheng D."/>
            <person name="Pang J."/>
            <person name="Liu Y."/>
            <person name="Luo S."/>
            <person name="Meng S."/>
            <person name="Qian L."/>
            <person name="Wei D."/>
            <person name="Dai S."/>
            <person name="Zhou R."/>
        </authorList>
    </citation>
    <scope>NUCLEOTIDE SEQUENCE [LARGE SCALE GENOMIC DNA]</scope>
    <source>
        <strain evidence="1">BV-YZ2020</strain>
    </source>
</reference>
<dbReference type="Proteomes" id="UP000828941">
    <property type="component" value="Chromosome 4"/>
</dbReference>